<gene>
    <name evidence="9" type="ORF">Poli38472_011475</name>
</gene>
<feature type="repeat" description="RCC1" evidence="6">
    <location>
        <begin position="711"/>
        <end position="762"/>
    </location>
</feature>
<feature type="transmembrane region" description="Helical" evidence="8">
    <location>
        <begin position="94"/>
        <end position="119"/>
    </location>
</feature>
<comment type="caution">
    <text evidence="9">The sequence shown here is derived from an EMBL/GenBank/DDBJ whole genome shotgun (WGS) entry which is preliminary data.</text>
</comment>
<sequence>MRRQGSYSDVVNGTKCASPIKVFLYGWNVLIILLGLGLLCIGLYLLYYQGNAHLVPTLAYNLAMYTGLALALVSCVGLFGLQQQRRCTTDGSRNYVLGLFILLGALGAIVISMGGIIALTLKKVADSAEANDFTEMRVKPFETAVITLLDGYVKDDPNGWREMQNSMRCCAYASVYDLRSYSKTEWDESVLAMVNSTNSVSGRYCSRKSADCRAVDGVPCPLSKRTWCREEVLSLIVGNYSLLGVYAIVIGCCELVAAALSLFTLLCDVRMLKTKSPTIEIPQGEDWKMPRRAAVIPNPSRESPVQHKATLIDKKSKTPPLVEVVNAPSTRDPQPTTRRVDIIKRAPSPQKSSLVFKPAQFAVTKKIVRPPKYHETKAFRGKESVVSSTLDMPWYLGWRAAECYRLAATLRESGRKAALLVRPIAWGYGTRDGALGHNNTEHIVRLMKKITAFRGDFVTQVSAGTRLSLFLTDGGRVLQSGRLFLKQDGPNMWKPRHVRFEHPVVEADGEGNAICDPTGSVDTGSIRIIAVEAGHLAGYALNDQGRIYSWGTQRYGQLGHGEDTVEDTTGIGNREGGESVDEENLEDGSSDQENDEDESEEGEMKPKDVAVVRIPRLIQLLDSEDSRFTKLCVGNHFVLAITALGHVYSWGWNSHGQLGLGEDALIQISTPQRVPALSQFVVLDISAGHSHSLAVTIPRRVADPASFSAYSMVFSWGRGVHGCLGIGGASDMKTPQEVTFFRGLCPGRVAAGHDHSLVVCAAGSRSFLYAFGSNVFGQLGIARNVDHVEMPMMVEELTGLTLTAIGAGAYASAALTSDGEVYTWGDARYGKTARTDNRTTYAPWKVGDEHAKTTAVSMTILPPDAYVTQLSVGAHHSLALYRTEGRVDRWRNFPMGNIVTSLDISEGQDIICVCDSARCSTPGVFGIFLFCENCSLGPVCRLCTRRCHARHRLVPRTFDGEIQELNEGGTTQNRVRCACGRRRPRLQPILKRKSAQAPAPPVQVPIETTEELYCEFVKVPDPIPEETAK</sequence>
<dbReference type="PANTHER" id="PTHR22870:SF408">
    <property type="entry name" value="OS09G0560450 PROTEIN"/>
    <property type="match status" value="1"/>
</dbReference>
<feature type="region of interest" description="Disordered" evidence="7">
    <location>
        <begin position="559"/>
        <end position="606"/>
    </location>
</feature>
<evidence type="ECO:0000256" key="2">
    <source>
        <dbReference type="ARBA" id="ARBA00022692"/>
    </source>
</evidence>
<evidence type="ECO:0000256" key="5">
    <source>
        <dbReference type="ARBA" id="ARBA00023136"/>
    </source>
</evidence>
<dbReference type="InterPro" id="IPR051210">
    <property type="entry name" value="Ub_ligase/GEF_domain"/>
</dbReference>
<feature type="compositionally biased region" description="Acidic residues" evidence="7">
    <location>
        <begin position="578"/>
        <end position="601"/>
    </location>
</feature>
<dbReference type="EMBL" id="SPLM01000039">
    <property type="protein sequence ID" value="TMW64595.1"/>
    <property type="molecule type" value="Genomic_DNA"/>
</dbReference>
<dbReference type="PANTHER" id="PTHR22870">
    <property type="entry name" value="REGULATOR OF CHROMOSOME CONDENSATION"/>
    <property type="match status" value="1"/>
</dbReference>
<evidence type="ECO:0000313" key="10">
    <source>
        <dbReference type="Proteomes" id="UP000794436"/>
    </source>
</evidence>
<feature type="repeat" description="RCC1" evidence="6">
    <location>
        <begin position="645"/>
        <end position="698"/>
    </location>
</feature>
<dbReference type="GO" id="GO:0016020">
    <property type="term" value="C:membrane"/>
    <property type="evidence" value="ECO:0007669"/>
    <property type="project" value="UniProtKB-SubCell"/>
</dbReference>
<dbReference type="OrthoDB" id="5981550at2759"/>
<proteinExistence type="predicted"/>
<feature type="repeat" description="RCC1" evidence="6">
    <location>
        <begin position="766"/>
        <end position="818"/>
    </location>
</feature>
<dbReference type="PROSITE" id="PS50012">
    <property type="entry name" value="RCC1_3"/>
    <property type="match status" value="5"/>
</dbReference>
<feature type="transmembrane region" description="Helical" evidence="8">
    <location>
        <begin position="59"/>
        <end position="82"/>
    </location>
</feature>
<feature type="transmembrane region" description="Helical" evidence="8">
    <location>
        <begin position="22"/>
        <end position="47"/>
    </location>
</feature>
<feature type="repeat" description="RCC1" evidence="6">
    <location>
        <begin position="545"/>
        <end position="644"/>
    </location>
</feature>
<keyword evidence="4 8" id="KW-1133">Transmembrane helix</keyword>
<comment type="subcellular location">
    <subcellularLocation>
        <location evidence="1">Membrane</location>
        <topology evidence="1">Multi-pass membrane protein</topology>
    </subcellularLocation>
</comment>
<keyword evidence="5 8" id="KW-0472">Membrane</keyword>
<keyword evidence="2 8" id="KW-0812">Transmembrane</keyword>
<evidence type="ECO:0000256" key="7">
    <source>
        <dbReference type="SAM" id="MobiDB-lite"/>
    </source>
</evidence>
<evidence type="ECO:0000256" key="6">
    <source>
        <dbReference type="PROSITE-ProRule" id="PRU00235"/>
    </source>
</evidence>
<dbReference type="Proteomes" id="UP000794436">
    <property type="component" value="Unassembled WGS sequence"/>
</dbReference>
<keyword evidence="10" id="KW-1185">Reference proteome</keyword>
<evidence type="ECO:0000256" key="1">
    <source>
        <dbReference type="ARBA" id="ARBA00004141"/>
    </source>
</evidence>
<reference evidence="9" key="1">
    <citation type="submission" date="2019-03" db="EMBL/GenBank/DDBJ databases">
        <title>Long read genome sequence of the mycoparasitic Pythium oligandrum ATCC 38472 isolated from sugarbeet rhizosphere.</title>
        <authorList>
            <person name="Gaulin E."/>
        </authorList>
    </citation>
    <scope>NUCLEOTIDE SEQUENCE</scope>
    <source>
        <strain evidence="9">ATCC 38472_TT</strain>
    </source>
</reference>
<evidence type="ECO:0000256" key="4">
    <source>
        <dbReference type="ARBA" id="ARBA00022989"/>
    </source>
</evidence>
<name>A0A8K1CKZ8_PYTOL</name>
<evidence type="ECO:0000256" key="3">
    <source>
        <dbReference type="ARBA" id="ARBA00022737"/>
    </source>
</evidence>
<protein>
    <submittedName>
        <fullName evidence="9">Uncharacterized protein</fullName>
    </submittedName>
</protein>
<dbReference type="PRINTS" id="PR00633">
    <property type="entry name" value="RCCNDNSATION"/>
</dbReference>
<dbReference type="Pfam" id="PF00335">
    <property type="entry name" value="Tetraspanin"/>
    <property type="match status" value="1"/>
</dbReference>
<dbReference type="AlphaFoldDB" id="A0A8K1CKZ8"/>
<organism evidence="9 10">
    <name type="scientific">Pythium oligandrum</name>
    <name type="common">Mycoparasitic fungus</name>
    <dbReference type="NCBI Taxonomy" id="41045"/>
    <lineage>
        <taxon>Eukaryota</taxon>
        <taxon>Sar</taxon>
        <taxon>Stramenopiles</taxon>
        <taxon>Oomycota</taxon>
        <taxon>Peronosporomycetes</taxon>
        <taxon>Pythiales</taxon>
        <taxon>Pythiaceae</taxon>
        <taxon>Pythium</taxon>
    </lineage>
</organism>
<dbReference type="Pfam" id="PF13540">
    <property type="entry name" value="RCC1_2"/>
    <property type="match status" value="1"/>
</dbReference>
<dbReference type="Pfam" id="PF00415">
    <property type="entry name" value="RCC1"/>
    <property type="match status" value="3"/>
</dbReference>
<keyword evidence="3" id="KW-0677">Repeat</keyword>
<dbReference type="InterPro" id="IPR000408">
    <property type="entry name" value="Reg_chr_condens"/>
</dbReference>
<dbReference type="Gene3D" id="2.130.10.30">
    <property type="entry name" value="Regulator of chromosome condensation 1/beta-lactamase-inhibitor protein II"/>
    <property type="match status" value="2"/>
</dbReference>
<feature type="repeat" description="RCC1" evidence="6">
    <location>
        <begin position="819"/>
        <end position="883"/>
    </location>
</feature>
<dbReference type="SUPFAM" id="SSF50985">
    <property type="entry name" value="RCC1/BLIP-II"/>
    <property type="match status" value="2"/>
</dbReference>
<evidence type="ECO:0000313" key="9">
    <source>
        <dbReference type="EMBL" id="TMW64595.1"/>
    </source>
</evidence>
<dbReference type="InterPro" id="IPR009091">
    <property type="entry name" value="RCC1/BLIP-II"/>
</dbReference>
<accession>A0A8K1CKZ8</accession>
<evidence type="ECO:0000256" key="8">
    <source>
        <dbReference type="SAM" id="Phobius"/>
    </source>
</evidence>
<dbReference type="InterPro" id="IPR018499">
    <property type="entry name" value="Tetraspanin/Peripherin"/>
</dbReference>